<reference evidence="1" key="2">
    <citation type="journal article" date="2022" name="New Phytol.">
        <title>Evolutionary transition to the ectomycorrhizal habit in the genomes of a hyperdiverse lineage of mushroom-forming fungi.</title>
        <authorList>
            <person name="Looney B."/>
            <person name="Miyauchi S."/>
            <person name="Morin E."/>
            <person name="Drula E."/>
            <person name="Courty P.E."/>
            <person name="Kohler A."/>
            <person name="Kuo A."/>
            <person name="LaButti K."/>
            <person name="Pangilinan J."/>
            <person name="Lipzen A."/>
            <person name="Riley R."/>
            <person name="Andreopoulos W."/>
            <person name="He G."/>
            <person name="Johnson J."/>
            <person name="Nolan M."/>
            <person name="Tritt A."/>
            <person name="Barry K.W."/>
            <person name="Grigoriev I.V."/>
            <person name="Nagy L.G."/>
            <person name="Hibbett D."/>
            <person name="Henrissat B."/>
            <person name="Matheny P.B."/>
            <person name="Labbe J."/>
            <person name="Martin F.M."/>
        </authorList>
    </citation>
    <scope>NUCLEOTIDE SEQUENCE</scope>
    <source>
        <strain evidence="1">EC-137</strain>
    </source>
</reference>
<dbReference type="Proteomes" id="UP000814128">
    <property type="component" value="Unassembled WGS sequence"/>
</dbReference>
<keyword evidence="2" id="KW-1185">Reference proteome</keyword>
<reference evidence="1" key="1">
    <citation type="submission" date="2021-02" db="EMBL/GenBank/DDBJ databases">
        <authorList>
            <consortium name="DOE Joint Genome Institute"/>
            <person name="Ahrendt S."/>
            <person name="Looney B.P."/>
            <person name="Miyauchi S."/>
            <person name="Morin E."/>
            <person name="Drula E."/>
            <person name="Courty P.E."/>
            <person name="Chicoki N."/>
            <person name="Fauchery L."/>
            <person name="Kohler A."/>
            <person name="Kuo A."/>
            <person name="Labutti K."/>
            <person name="Pangilinan J."/>
            <person name="Lipzen A."/>
            <person name="Riley R."/>
            <person name="Andreopoulos W."/>
            <person name="He G."/>
            <person name="Johnson J."/>
            <person name="Barry K.W."/>
            <person name="Grigoriev I.V."/>
            <person name="Nagy L."/>
            <person name="Hibbett D."/>
            <person name="Henrissat B."/>
            <person name="Matheny P.B."/>
            <person name="Labbe J."/>
            <person name="Martin F."/>
        </authorList>
    </citation>
    <scope>NUCLEOTIDE SEQUENCE</scope>
    <source>
        <strain evidence="1">EC-137</strain>
    </source>
</reference>
<proteinExistence type="predicted"/>
<evidence type="ECO:0000313" key="2">
    <source>
        <dbReference type="Proteomes" id="UP000814128"/>
    </source>
</evidence>
<name>A0ACB8QMU9_9AGAM</name>
<sequence length="3089" mass="343943">MWWLDPGKEVLNLVFNRILAPYLENLDMNLVNYGIGQGQLTLQRLRLKRGALDKFRLPVDVIEGHLGKLTLSLHWRNLGNQPAEILIEDLYLLVVPSPHGDDDPEESEKRAQAAKAERLRNAELLHVQSQADDPDTPQQQGLLASIIAKILNNLQVTIKNIHIRYEDSLSVAGHPFAVGITLASLSAISVDNKWQPAFIESSAGTIHKVRHPHAPNLLLLMPSSSRNWTRWQCTLTRMRNHQFILKPVSGEGRVVMNTNPDNEKPRFDVQALFETIGVILDDNQYRDAISLVDMFHFYARQHQYRKYRPANNDFEENKARALLKFACAAVLDEVHERNRRWTWTYFAERRDDRHTYVDLFKKKQLNLQTPEDAQNLDELEKKLGYEDIRFYRSIARSQLRKDAALRKRLEEEKMQSQASQQSSWTSWLWGSSSSAEETPQDSAFHGPMTEQQKKELYDVLDYDERAAVAGSFEIPRETVKLRVSAHLKRGSFALKSDPHGANNEVISVDFNVFQATVLQRPDNFEVSASLGGFGVFDNTTKETLYRQIVQVKTDSSGAVPSTEAEPFFFVKFEQKPLDERADMTLAFKMRHMEIIYHRGYVEAVYRFFKPPESQLESVEALLNAASETLEGIRKETRAGLEYALQTHKTVDLQVDMNAPIIIVPESITSPQCTHLLVDAGHISIESNLAAKNAVKEIHMKRNQTYTDEDYARLEALMYDKLSVKLHAAQFVIGNDLESCRKALTSADSNDSLHLIERLNIDLLAQNSIVPAVTNLTRFKLSGSLPSLKVNFSDAKYKAILRLIDVTIPHFGDEGGMPVPARPAPNAGFRMTSSFLGLPGREYNVVDDDENEEMVDQSSIEPPQSGALDRLIRQKIFELDFRVETLSASIAKAQGDVERPLGSVAFSQFSLGFGLEKYGMKVDVRLGSLSMNLTEAGAEPLNVLSSADSQSPDGHDLLTVDYTRVQKNSPEFLSIYGGIDQSVEVTLSTVVVRVSPEAILTLYDFVMTTFVPSSGSAASARPAPAEISGVDAQQQVSDQNIRVAIAIFENASTKLATLALSTANASISLVSKAIDVDVKLGTLTLTDDSAQKTSSSDFKLLLSHEGSENLAEVRYRTYDPNDKATNTGVKSAFHLKAASLKFHYLEQPLHDLYVFLMKLAKLKGLYDAATQVAVQRAAEIERMQFDIAVSSPVVIFPVDPVASMDVLTMRLGAISAKNSYAEDIKIEASLSGVQLTSTYMLDKGPSVLKLIEDIQVTAEVLQPLERRDGDPRPDTQVNIIVSDVRLSLTERQYGMIINLLLRSIPRVLAGAPEGQAQADNSVGTPRREPSDPGEHMTVALMPELLGMGSVRTSLDLAVAVGTIKLHLYDSGATAVDNFRQHGIARLALTGSSLKMKMLSDGSMELQVVLKSFTMNDIRPGPSMFHEIIPAAQHQRNQFMVLYTSTGGPSPRSLAVITVDSPQLILVVELVFALLTFVGSAFREADTPVEQARITDDASVQDQAPVQKSGPEFRLDIHDIDVVVLENNQDSDSQAIRLSVGQISLSQQEILALSVYNLGMSLMRMGQRSDVVRLLDDFDLTLSLDSRATVSHQMMSIEINCKPIILRASYRDILLILGITNKVIHEYNRLDQQDAPREGSSALSMTARSQPPQRPGLSMIRNSSQGTRSSSKPLGKAKVLMSKEKCKATIEGLKLVVIGDIQEQPLLHVHFKAFCINAKDWTGQLEASTTIALSINYWNLSNSHWEPLIDPWTLTMSVAKPDPAGALVTSLTSKDRLNMNISTTSIELALDVVKVMSGQEGERVLQTARGTYAPYRIRNRTGTDLFIWSDAEGVSKTEMNALKLDHRQTLDWRFDDWRTMREHVSSRENSIAIQFIGQPWEQLRSVPVDREGEYTFLLRPRAEAIYSRLLCEVKVEGGVKIVTLRSTYKISNLTLYPVEIGLSDDEGHAKQDVVKLAPGQDYSLPIVAIGRCRVRVQPDQGFGYKWSAGVRWSDLITRQSFTFKCPHSDQTEAGFRFHAFVKTDAITQPIKKYPKIELKLRAPIELENLLPCDVQYRVYDKDSNQNWRSFLRKGGVMPVHSVELEHLVLLNVEIQESAFKASDFAIINTDNQSDFEVEKSLTLADNHGRKLDLKLNYIKYPDSGGAFKVQIYSPYLVINKTGLPFGIRAVRRAGAPVDVAGDSRVEVLSGPTPFLLSHVNDDGKEFVFRIGSSSWSRTISLDAPSAETELVMTSETKVQEHHIGLSWTVGLGKYKLTKVITLAPRFLVKNNIGTAIKIREHCEETPSTLGAGQQMPLFAMKASMGKLLTVAWPGIDATWSPPFSIVDIGSVYLRVKEPGQRGSVLLVRVDVKVDGAVIFITFNPAENDWPFTIENDSNHPITFWQAVDVALLDLRSSEAGPNAKPKLYPLYELPDHTLTSYAWDFPAQTDKKLRLRIYDFHRDIDIMEIGPLMPFDFRSREGRRSAVSLDVRADGAKQILRISTYSRETSVYQPRGGGSMTSSRRSDSLASSVEAFEAVYEDVPPTMAFKLDFEGIGVSLINKKLVEVVYLTMLGLKFEYTTSPVAQAVNLSCGTLQIDNQLHDALFPVVLQPTPLTRAAREVAALPTVQGSVIWLTDEEHGVLFVKYCSILLQALTVEADEDFVMSLLELSQIKGISWEQEQEDVLIEHPTDIPEPQPTNTDSVVYFEVLELQPIRLSLSFMRSERSDPDNKSDLRTPLAVIFDAFTMAVGNVQDASLEMNALAIKDVRLSPAELQSRIVYHYRQEVLRQLYRIIGSADFIGNPVGLFTNVSSGVADIFYEPFQGVVMHGNRDLGVSIAKGAASFVKKTVFGFSNSMTKFTGSIGKGLSVATLDSEYQKQRRMNLRRNKPRHALYGVAAGAEALASSVASGVEGVVMKPLEGAESEGALGFFKGVGKGLVGAVTKPVVGVFDLAANVTEGVRNTTTVFDSPARERVRLPRHIAADKVLAPFSAREALGQYWLNDLENGAYRSESYVAHINIPGGDSVVLLTMTRVLAFWTKRLRFEWDLPFTLINGVTMEDRGIRFAHRNGRQLDKFALVPDKASQQWFFQEIASVVRQFNARRRLDSGS</sequence>
<accession>A0ACB8QMU9</accession>
<organism evidence="1 2">
    <name type="scientific">Vararia minispora EC-137</name>
    <dbReference type="NCBI Taxonomy" id="1314806"/>
    <lineage>
        <taxon>Eukaryota</taxon>
        <taxon>Fungi</taxon>
        <taxon>Dikarya</taxon>
        <taxon>Basidiomycota</taxon>
        <taxon>Agaricomycotina</taxon>
        <taxon>Agaricomycetes</taxon>
        <taxon>Russulales</taxon>
        <taxon>Lachnocladiaceae</taxon>
        <taxon>Vararia</taxon>
    </lineage>
</organism>
<dbReference type="EMBL" id="MU273526">
    <property type="protein sequence ID" value="KAI0033184.1"/>
    <property type="molecule type" value="Genomic_DNA"/>
</dbReference>
<protein>
    <submittedName>
        <fullName evidence="1">Uncharacterized protein</fullName>
    </submittedName>
</protein>
<gene>
    <name evidence="1" type="ORF">K488DRAFT_78064</name>
</gene>
<evidence type="ECO:0000313" key="1">
    <source>
        <dbReference type="EMBL" id="KAI0033184.1"/>
    </source>
</evidence>
<comment type="caution">
    <text evidence="1">The sequence shown here is derived from an EMBL/GenBank/DDBJ whole genome shotgun (WGS) entry which is preliminary data.</text>
</comment>